<dbReference type="GO" id="GO:0005227">
    <property type="term" value="F:calcium-activated cation channel activity"/>
    <property type="evidence" value="ECO:0007669"/>
    <property type="project" value="InterPro"/>
</dbReference>
<feature type="region of interest" description="Disordered" evidence="1">
    <location>
        <begin position="1"/>
        <end position="35"/>
    </location>
</feature>
<feature type="transmembrane region" description="Helical" evidence="2">
    <location>
        <begin position="833"/>
        <end position="853"/>
    </location>
</feature>
<feature type="compositionally biased region" description="Polar residues" evidence="1">
    <location>
        <begin position="995"/>
        <end position="1005"/>
    </location>
</feature>
<name>A0A7S3QDQ2_9STRA</name>
<gene>
    <name evidence="3" type="ORF">CDEB00056_LOCUS19237</name>
</gene>
<evidence type="ECO:0000256" key="2">
    <source>
        <dbReference type="SAM" id="Phobius"/>
    </source>
</evidence>
<reference evidence="3" key="1">
    <citation type="submission" date="2021-01" db="EMBL/GenBank/DDBJ databases">
        <authorList>
            <person name="Corre E."/>
            <person name="Pelletier E."/>
            <person name="Niang G."/>
            <person name="Scheremetjew M."/>
            <person name="Finn R."/>
            <person name="Kale V."/>
            <person name="Holt S."/>
            <person name="Cochrane G."/>
            <person name="Meng A."/>
            <person name="Brown T."/>
            <person name="Cohen L."/>
        </authorList>
    </citation>
    <scope>NUCLEOTIDE SEQUENCE</scope>
    <source>
        <strain evidence="3">MM31A-1</strain>
    </source>
</reference>
<feature type="compositionally biased region" description="Basic residues" evidence="1">
    <location>
        <begin position="1"/>
        <end position="14"/>
    </location>
</feature>
<accession>A0A7S3QDQ2</accession>
<feature type="transmembrane region" description="Helical" evidence="2">
    <location>
        <begin position="552"/>
        <end position="573"/>
    </location>
</feature>
<feature type="region of interest" description="Disordered" evidence="1">
    <location>
        <begin position="987"/>
        <end position="1011"/>
    </location>
</feature>
<feature type="transmembrane region" description="Helical" evidence="2">
    <location>
        <begin position="731"/>
        <end position="750"/>
    </location>
</feature>
<dbReference type="InterPro" id="IPR045122">
    <property type="entry name" value="Csc1-like"/>
</dbReference>
<dbReference type="GO" id="GO:0005886">
    <property type="term" value="C:plasma membrane"/>
    <property type="evidence" value="ECO:0007669"/>
    <property type="project" value="TreeGrafter"/>
</dbReference>
<feature type="transmembrane region" description="Helical" evidence="2">
    <location>
        <begin position="525"/>
        <end position="546"/>
    </location>
</feature>
<keyword evidence="2" id="KW-1133">Transmembrane helix</keyword>
<dbReference type="PANTHER" id="PTHR13018:SF5">
    <property type="entry name" value="RE44586P"/>
    <property type="match status" value="1"/>
</dbReference>
<feature type="transmembrane region" description="Helical" evidence="2">
    <location>
        <begin position="296"/>
        <end position="314"/>
    </location>
</feature>
<evidence type="ECO:0000313" key="3">
    <source>
        <dbReference type="EMBL" id="CAE0474384.1"/>
    </source>
</evidence>
<feature type="compositionally biased region" description="Polar residues" evidence="1">
    <location>
        <begin position="17"/>
        <end position="35"/>
    </location>
</feature>
<organism evidence="3">
    <name type="scientific">Chaetoceros debilis</name>
    <dbReference type="NCBI Taxonomy" id="122233"/>
    <lineage>
        <taxon>Eukaryota</taxon>
        <taxon>Sar</taxon>
        <taxon>Stramenopiles</taxon>
        <taxon>Ochrophyta</taxon>
        <taxon>Bacillariophyta</taxon>
        <taxon>Coscinodiscophyceae</taxon>
        <taxon>Chaetocerotophycidae</taxon>
        <taxon>Chaetocerotales</taxon>
        <taxon>Chaetocerotaceae</taxon>
        <taxon>Chaetoceros</taxon>
    </lineage>
</organism>
<evidence type="ECO:0000256" key="1">
    <source>
        <dbReference type="SAM" id="MobiDB-lite"/>
    </source>
</evidence>
<dbReference type="PANTHER" id="PTHR13018">
    <property type="entry name" value="PROBABLE MEMBRANE PROTEIN DUF221-RELATED"/>
    <property type="match status" value="1"/>
</dbReference>
<sequence>MFQTKKKRALKKQRQLNSRGGSRSGHDNTGGNSDSIISASVVTATPVEEVPAKEEKTVIFSLPRTDMDNTKSRYNDKLADMTIGRRISRQLYALNAFYDPNEDVEAMKKRKARPNIDKAWEYFEHNVLPRCLVQGSKSSRDLAAVKGIEVKYDKAEVGEFEKPTMLYPVWDTPIDDMADFGIGVALYFSTLRFLAVLCLVAFWLNSSTMRYFASKDYDSENEDDVKWSLWGSASCRHTKWEVCPTCTEDEWKGLAWATFPGTSDRLATGTNANGEEVKFLERNQCTMEGMDGFYPFYTIGTLVLIVGTVFYWIYSQKQRIREFDDAENSSSDYTIEVKNPPPIDSSFSPEVWKEWFETTFRGDDDAIEVAAVTIALDNERLINALVDRRALIREYQNILEDVDEFDIDDIEDYLKDLPPLPAWKKSLEIGTDPADLVKGIQNASKLVNELSAWEYEAASIFVTFQTQYQQTMVLDRLSTPLLGERKIESKYLYKGEQLKITEPAEPSALRWGQLNVDFTARFAQIAFTTVVALLLVLGGGIAISYARSISPSIAGCLITALNILTPRVVSALTKIESHPNASSVMASQYLKITAFRWTNTVLIFCIISPFTDTLMEDSLIEEIAKIFTLDLFLRPTLQYLNIGGNIGKHLKAPKAKRQRTMNLFFKADSYDIGERQTNITTIFFFTLFYSAIYPMGYFFAFAIFTLKYWLDKFCILRSWGQGPKIGTSVAKISNVFYLLALICFAIQTFYSYAMFPYDNACHVDTSDGSYTGSWNLTRMDGEEITDSVLVSDGHSEYKFCEQNSIRSIPFPPTPTNLVGLTSDWMSAKREPTAYNLALCMLVSLVVIGASLLMNTVVRGYKIIFGVESSIESMSEEERIDLEAVRFSHIDEIHAYIPQIKIEGYLFPFLLCDVDYINEDLIGWDDPDTHYDAYNLIYDIPRLAQQKSKERTLHRLGEFVSDENNDGGLDDDGNNAPIFSIAKSWTPYENKKSSKKQGYTRNNPDENTPLID</sequence>
<dbReference type="AlphaFoldDB" id="A0A7S3QDQ2"/>
<feature type="transmembrane region" description="Helical" evidence="2">
    <location>
        <begin position="184"/>
        <end position="204"/>
    </location>
</feature>
<proteinExistence type="predicted"/>
<feature type="transmembrane region" description="Helical" evidence="2">
    <location>
        <begin position="682"/>
        <end position="710"/>
    </location>
</feature>
<keyword evidence="2" id="KW-0812">Transmembrane</keyword>
<keyword evidence="2" id="KW-0472">Membrane</keyword>
<evidence type="ECO:0008006" key="4">
    <source>
        <dbReference type="Google" id="ProtNLM"/>
    </source>
</evidence>
<protein>
    <recommendedName>
        <fullName evidence="4">CSC1/OSCA1-like cytosolic domain-containing protein</fullName>
    </recommendedName>
</protein>
<dbReference type="EMBL" id="HBIO01025043">
    <property type="protein sequence ID" value="CAE0474384.1"/>
    <property type="molecule type" value="Transcribed_RNA"/>
</dbReference>